<feature type="compositionally biased region" description="Low complexity" evidence="1">
    <location>
        <begin position="33"/>
        <end position="66"/>
    </location>
</feature>
<evidence type="ECO:0000313" key="3">
    <source>
        <dbReference type="Proteomes" id="UP000007305"/>
    </source>
</evidence>
<dbReference type="Proteomes" id="UP000007305">
    <property type="component" value="Chromosome 7"/>
</dbReference>
<keyword evidence="3" id="KW-1185">Reference proteome</keyword>
<dbReference type="InParanoid" id="A0A804Q8V5"/>
<dbReference type="Gramene" id="Zm00001eb312450_T001">
    <property type="protein sequence ID" value="Zm00001eb312450_P001"/>
    <property type="gene ID" value="Zm00001eb312450"/>
</dbReference>
<proteinExistence type="predicted"/>
<accession>A0A804Q8V5</accession>
<sequence>TRQFRNLRKRHLKPTGTTTLLFVLLDRPNNRNGAAEASRSPPGGGPPRALLLARAGGSAEGAGAARAPRRRPPASGGDDGVHDDGLRAPHCQHQHPRRHGPVAGRPLLAADALTGQSISPATTVLFFGIGALEEKIGG</sequence>
<evidence type="ECO:0000313" key="2">
    <source>
        <dbReference type="EnsemblPlants" id="Zm00001eb312450_P001"/>
    </source>
</evidence>
<evidence type="ECO:0000256" key="1">
    <source>
        <dbReference type="SAM" id="MobiDB-lite"/>
    </source>
</evidence>
<protein>
    <submittedName>
        <fullName evidence="2">Uncharacterized protein</fullName>
    </submittedName>
</protein>
<reference evidence="2" key="2">
    <citation type="submission" date="2019-07" db="EMBL/GenBank/DDBJ databases">
        <authorList>
            <person name="Seetharam A."/>
            <person name="Woodhouse M."/>
            <person name="Cannon E."/>
        </authorList>
    </citation>
    <scope>NUCLEOTIDE SEQUENCE [LARGE SCALE GENOMIC DNA]</scope>
    <source>
        <strain evidence="2">cv. B73</strain>
    </source>
</reference>
<name>A0A804Q8V5_MAIZE</name>
<reference evidence="2" key="3">
    <citation type="submission" date="2021-05" db="UniProtKB">
        <authorList>
            <consortium name="EnsemblPlants"/>
        </authorList>
    </citation>
    <scope>IDENTIFICATION</scope>
    <source>
        <strain evidence="2">cv. B73</strain>
    </source>
</reference>
<feature type="compositionally biased region" description="Basic residues" evidence="1">
    <location>
        <begin position="90"/>
        <end position="100"/>
    </location>
</feature>
<feature type="region of interest" description="Disordered" evidence="1">
    <location>
        <begin position="25"/>
        <end position="105"/>
    </location>
</feature>
<organism evidence="2 3">
    <name type="scientific">Zea mays</name>
    <name type="common">Maize</name>
    <dbReference type="NCBI Taxonomy" id="4577"/>
    <lineage>
        <taxon>Eukaryota</taxon>
        <taxon>Viridiplantae</taxon>
        <taxon>Streptophyta</taxon>
        <taxon>Embryophyta</taxon>
        <taxon>Tracheophyta</taxon>
        <taxon>Spermatophyta</taxon>
        <taxon>Magnoliopsida</taxon>
        <taxon>Liliopsida</taxon>
        <taxon>Poales</taxon>
        <taxon>Poaceae</taxon>
        <taxon>PACMAD clade</taxon>
        <taxon>Panicoideae</taxon>
        <taxon>Andropogonodae</taxon>
        <taxon>Andropogoneae</taxon>
        <taxon>Tripsacinae</taxon>
        <taxon>Zea</taxon>
    </lineage>
</organism>
<reference evidence="3" key="1">
    <citation type="submission" date="2015-12" db="EMBL/GenBank/DDBJ databases">
        <title>Update maize B73 reference genome by single molecule sequencing technologies.</title>
        <authorList>
            <consortium name="Maize Genome Sequencing Project"/>
            <person name="Ware D."/>
        </authorList>
    </citation>
    <scope>NUCLEOTIDE SEQUENCE [LARGE SCALE GENOMIC DNA]</scope>
    <source>
        <strain evidence="3">cv. B73</strain>
    </source>
</reference>
<dbReference type="EnsemblPlants" id="Zm00001eb312450_T001">
    <property type="protein sequence ID" value="Zm00001eb312450_P001"/>
    <property type="gene ID" value="Zm00001eb312450"/>
</dbReference>
<dbReference type="AlphaFoldDB" id="A0A804Q8V5"/>